<dbReference type="Proteomes" id="UP000600220">
    <property type="component" value="Unassembled WGS sequence"/>
</dbReference>
<keyword evidence="3" id="KW-0378">Hydrolase</keyword>
<keyword evidence="4" id="KW-1185">Reference proteome</keyword>
<gene>
    <name evidence="3" type="ORF">EGV54_00195</name>
</gene>
<name>A0A8H9BSM4_STAPS</name>
<protein>
    <submittedName>
        <fullName evidence="3">HNH endonuclease</fullName>
    </submittedName>
</protein>
<dbReference type="Pfam" id="PF07463">
    <property type="entry name" value="NUMOD4"/>
    <property type="match status" value="1"/>
</dbReference>
<dbReference type="InterPro" id="IPR003615">
    <property type="entry name" value="HNH_nuc"/>
</dbReference>
<dbReference type="GO" id="GO:0016788">
    <property type="term" value="F:hydrolase activity, acting on ester bonds"/>
    <property type="evidence" value="ECO:0007669"/>
    <property type="project" value="InterPro"/>
</dbReference>
<proteinExistence type="predicted"/>
<evidence type="ECO:0000259" key="1">
    <source>
        <dbReference type="Pfam" id="PF07463"/>
    </source>
</evidence>
<dbReference type="SUPFAM" id="SSF54060">
    <property type="entry name" value="His-Me finger endonucleases"/>
    <property type="match status" value="1"/>
</dbReference>
<dbReference type="RefSeq" id="WP_065354255.1">
    <property type="nucleotide sequence ID" value="NZ_CAYKPB010000001.1"/>
</dbReference>
<evidence type="ECO:0000259" key="2">
    <source>
        <dbReference type="Pfam" id="PF13392"/>
    </source>
</evidence>
<sequence length="275" mass="31715">MEIKAESIIHKGNKLKLNELWLTCKNNPRYMVSNLGRVKGWHGGHNRWIFKKPRKDKDGYLTVGITNTDGTLTTARVHRLVAEAFVPNPLNLPVVNHKNSIKDNNEATNLEWATISYNTLHAYHSGNAISPASKFIKVSYPNGKLFSYYQSCAKMAKSFKTGRTRIEKDLLKGDFLNILKLEEVEAIPNGEIVGRVALKNKIHLQYLNPFKVKYENDETRYYENIKDFAIKNSITRSQAHRILIEKLPHLIKRFKIHTIERINSGDYLSLHIINY</sequence>
<comment type="caution">
    <text evidence="3">The sequence shown here is derived from an EMBL/GenBank/DDBJ whole genome shotgun (WGS) entry which is preliminary data.</text>
</comment>
<organism evidence="3 4">
    <name type="scientific">Staphylococcus pseudintermedius</name>
    <dbReference type="NCBI Taxonomy" id="283734"/>
    <lineage>
        <taxon>Bacteria</taxon>
        <taxon>Bacillati</taxon>
        <taxon>Bacillota</taxon>
        <taxon>Bacilli</taxon>
        <taxon>Bacillales</taxon>
        <taxon>Staphylococcaceae</taxon>
        <taxon>Staphylococcus</taxon>
        <taxon>Staphylococcus intermedius group</taxon>
    </lineage>
</organism>
<evidence type="ECO:0000313" key="3">
    <source>
        <dbReference type="EMBL" id="EGQ4383520.1"/>
    </source>
</evidence>
<dbReference type="Pfam" id="PF13392">
    <property type="entry name" value="HNH_3"/>
    <property type="match status" value="1"/>
</dbReference>
<keyword evidence="3" id="KW-0540">Nuclease</keyword>
<dbReference type="InterPro" id="IPR044925">
    <property type="entry name" value="His-Me_finger_sf"/>
</dbReference>
<dbReference type="GO" id="GO:0004519">
    <property type="term" value="F:endonuclease activity"/>
    <property type="evidence" value="ECO:0007669"/>
    <property type="project" value="UniProtKB-KW"/>
</dbReference>
<accession>A0A8H9BSM4</accession>
<dbReference type="Gene3D" id="3.90.75.20">
    <property type="match status" value="1"/>
</dbReference>
<dbReference type="AlphaFoldDB" id="A0A8H9BSM4"/>
<keyword evidence="3" id="KW-0255">Endonuclease</keyword>
<dbReference type="EMBL" id="AAXKXX010000001">
    <property type="protein sequence ID" value="EGQ4383520.1"/>
    <property type="molecule type" value="Genomic_DNA"/>
</dbReference>
<feature type="domain" description="NUMOD4" evidence="1">
    <location>
        <begin position="20"/>
        <end position="65"/>
    </location>
</feature>
<reference evidence="3 4" key="1">
    <citation type="submission" date="2018-11" db="EMBL/GenBank/DDBJ databases">
        <authorList>
            <consortium name="Veterinary Laboratory Investigation and Response Network"/>
        </authorList>
    </citation>
    <scope>NUCLEOTIDE SEQUENCE [LARGE SCALE GENOMIC DNA]</scope>
    <source>
        <strain evidence="3 4">SPSE-18-VL-LA-PA-Ryan-0021</strain>
    </source>
</reference>
<feature type="domain" description="HNH nuclease" evidence="2">
    <location>
        <begin position="76"/>
        <end position="119"/>
    </location>
</feature>
<evidence type="ECO:0000313" key="4">
    <source>
        <dbReference type="Proteomes" id="UP000600220"/>
    </source>
</evidence>
<dbReference type="InterPro" id="IPR010902">
    <property type="entry name" value="NUMOD4"/>
</dbReference>